<dbReference type="AlphaFoldDB" id="A0A0F9S4L2"/>
<feature type="domain" description="DDE" evidence="1">
    <location>
        <begin position="9"/>
        <end position="107"/>
    </location>
</feature>
<evidence type="ECO:0000259" key="1">
    <source>
        <dbReference type="Pfam" id="PF13610"/>
    </source>
</evidence>
<evidence type="ECO:0000313" key="2">
    <source>
        <dbReference type="EMBL" id="KKN62009.1"/>
    </source>
</evidence>
<comment type="caution">
    <text evidence="2">The sequence shown here is derived from an EMBL/GenBank/DDBJ whole genome shotgun (WGS) entry which is preliminary data.</text>
</comment>
<reference evidence="2" key="1">
    <citation type="journal article" date="2015" name="Nature">
        <title>Complex archaea that bridge the gap between prokaryotes and eukaryotes.</title>
        <authorList>
            <person name="Spang A."/>
            <person name="Saw J.H."/>
            <person name="Jorgensen S.L."/>
            <person name="Zaremba-Niedzwiedzka K."/>
            <person name="Martijn J."/>
            <person name="Lind A.E."/>
            <person name="van Eijk R."/>
            <person name="Schleper C."/>
            <person name="Guy L."/>
            <person name="Ettema T.J."/>
        </authorList>
    </citation>
    <scope>NUCLEOTIDE SEQUENCE</scope>
</reference>
<organism evidence="2">
    <name type="scientific">marine sediment metagenome</name>
    <dbReference type="NCBI Taxonomy" id="412755"/>
    <lineage>
        <taxon>unclassified sequences</taxon>
        <taxon>metagenomes</taxon>
        <taxon>ecological metagenomes</taxon>
    </lineage>
</organism>
<dbReference type="Pfam" id="PF13610">
    <property type="entry name" value="DDE_Tnp_IS240"/>
    <property type="match status" value="1"/>
</dbReference>
<name>A0A0F9S4L2_9ZZZZ</name>
<dbReference type="EMBL" id="LAZR01000638">
    <property type="protein sequence ID" value="KKN62009.1"/>
    <property type="molecule type" value="Genomic_DNA"/>
</dbReference>
<dbReference type="InterPro" id="IPR032874">
    <property type="entry name" value="DDE_dom"/>
</dbReference>
<gene>
    <name evidence="2" type="ORF">LCGC14_0516150</name>
</gene>
<sequence>MGLSRVLSQTFRAFDRAIAANRAPDKVGINKSRANLAGLHAVDVNLKFIETGAIIKILQVKYLNNTFEQGQRLIKRITAPMLAFLAFHSADATIASTEAVHMIRKGQLGENGLSAFQQFAAFAA</sequence>
<proteinExistence type="predicted"/>
<accession>A0A0F9S4L2</accession>
<protein>
    <recommendedName>
        <fullName evidence="1">DDE domain-containing protein</fullName>
    </recommendedName>
</protein>